<accession>A0AAD2HPQ3</accession>
<feature type="compositionally biased region" description="Low complexity" evidence="2">
    <location>
        <begin position="322"/>
        <end position="335"/>
    </location>
</feature>
<reference evidence="4" key="1">
    <citation type="submission" date="2023-11" db="EMBL/GenBank/DDBJ databases">
        <authorList>
            <person name="De Vega J J."/>
            <person name="De Vega J J."/>
        </authorList>
    </citation>
    <scope>NUCLEOTIDE SEQUENCE</scope>
</reference>
<organism evidence="4 5">
    <name type="scientific">Mycena citricolor</name>
    <dbReference type="NCBI Taxonomy" id="2018698"/>
    <lineage>
        <taxon>Eukaryota</taxon>
        <taxon>Fungi</taxon>
        <taxon>Dikarya</taxon>
        <taxon>Basidiomycota</taxon>
        <taxon>Agaricomycotina</taxon>
        <taxon>Agaricomycetes</taxon>
        <taxon>Agaricomycetidae</taxon>
        <taxon>Agaricales</taxon>
        <taxon>Marasmiineae</taxon>
        <taxon>Mycenaceae</taxon>
        <taxon>Mycena</taxon>
    </lineage>
</organism>
<dbReference type="GO" id="GO:0005634">
    <property type="term" value="C:nucleus"/>
    <property type="evidence" value="ECO:0007669"/>
    <property type="project" value="TreeGrafter"/>
</dbReference>
<evidence type="ECO:0000256" key="2">
    <source>
        <dbReference type="SAM" id="MobiDB-lite"/>
    </source>
</evidence>
<evidence type="ECO:0000313" key="4">
    <source>
        <dbReference type="EMBL" id="CAK5279727.1"/>
    </source>
</evidence>
<feature type="compositionally biased region" description="Basic and acidic residues" evidence="2">
    <location>
        <begin position="13"/>
        <end position="24"/>
    </location>
</feature>
<dbReference type="Gene3D" id="1.10.10.60">
    <property type="entry name" value="Homeodomain-like"/>
    <property type="match status" value="1"/>
</dbReference>
<name>A0AAD2HPQ3_9AGAR</name>
<proteinExistence type="predicted"/>
<dbReference type="AlphaFoldDB" id="A0AAD2HPQ3"/>
<evidence type="ECO:0000259" key="3">
    <source>
        <dbReference type="PROSITE" id="PS51253"/>
    </source>
</evidence>
<dbReference type="PANTHER" id="PTHR19303:SF73">
    <property type="entry name" value="PROTEIN PDC2"/>
    <property type="match status" value="1"/>
</dbReference>
<evidence type="ECO:0000256" key="1">
    <source>
        <dbReference type="ARBA" id="ARBA00023125"/>
    </source>
</evidence>
<dbReference type="SUPFAM" id="SSF46689">
    <property type="entry name" value="Homeodomain-like"/>
    <property type="match status" value="1"/>
</dbReference>
<dbReference type="InterPro" id="IPR009057">
    <property type="entry name" value="Homeodomain-like_sf"/>
</dbReference>
<evidence type="ECO:0000313" key="5">
    <source>
        <dbReference type="Proteomes" id="UP001295794"/>
    </source>
</evidence>
<dbReference type="InterPro" id="IPR006600">
    <property type="entry name" value="HTH_CenpB_DNA-bd_dom"/>
</dbReference>
<dbReference type="InterPro" id="IPR050863">
    <property type="entry name" value="CenT-Element_Derived"/>
</dbReference>
<comment type="caution">
    <text evidence="4">The sequence shown here is derived from an EMBL/GenBank/DDBJ whole genome shotgun (WGS) entry which is preliminary data.</text>
</comment>
<gene>
    <name evidence="4" type="ORF">MYCIT1_LOCUS29965</name>
</gene>
<dbReference type="PANTHER" id="PTHR19303">
    <property type="entry name" value="TRANSPOSON"/>
    <property type="match status" value="1"/>
</dbReference>
<dbReference type="PROSITE" id="PS51253">
    <property type="entry name" value="HTH_CENPB"/>
    <property type="match status" value="1"/>
</dbReference>
<protein>
    <recommendedName>
        <fullName evidence="3">HTH CENPB-type domain-containing protein</fullName>
    </recommendedName>
</protein>
<sequence>MPVEPTAKSRVVRARDRDPTEARAKAATRVKPGPKLNGTHRSSAILGQEGRKNLTNYDWLQVIQYAEKNPGTKQKAVMEFFASRSNAEGGKLFFTQGALSKHLNPEKKAALLKLAAENSAALSLKRERVVTSPEVDRGLGLWALDMEQKNRAVTGAMLIEQRKRLEIALNVPEERRLRGTGWLESFKKAHGLSERRRHGEAGSVDLAAVEVERKRLVRLTSRYAPENIWNADETTHYRRALAIRALDLYQSNDPQPFKIDILSGMRMLENAWNHVTPSTIANCWTHTKITPKETDEWEEIFVDPNAPDSSDSESEEPKMDKPAASPEKPASAKANSDAWDVILEFATTEMSLPQAEHGLERVLGTDYYPKDWNAPLDAVMACEGDSIKAELAVRDLMAAQTEAAAKEPGSSVLGFADGDNTNEIIQHMRRVDQEELEAEIEEEEEPEFSFDKKEAIAAIKLLEQIARHRPDLDSTLTLGPQLRKMHVGLTKEIEQGKKQTELSQYFK</sequence>
<keyword evidence="5" id="KW-1185">Reference proteome</keyword>
<keyword evidence="1" id="KW-0238">DNA-binding</keyword>
<feature type="region of interest" description="Disordered" evidence="2">
    <location>
        <begin position="302"/>
        <end position="335"/>
    </location>
</feature>
<dbReference type="EMBL" id="CAVNYO010000440">
    <property type="protein sequence ID" value="CAK5279727.1"/>
    <property type="molecule type" value="Genomic_DNA"/>
</dbReference>
<dbReference type="Pfam" id="PF03221">
    <property type="entry name" value="HTH_Tnp_Tc5"/>
    <property type="match status" value="1"/>
</dbReference>
<feature type="region of interest" description="Disordered" evidence="2">
    <location>
        <begin position="1"/>
        <end position="47"/>
    </location>
</feature>
<dbReference type="GO" id="GO:0003677">
    <property type="term" value="F:DNA binding"/>
    <property type="evidence" value="ECO:0007669"/>
    <property type="project" value="UniProtKB-KW"/>
</dbReference>
<dbReference type="Proteomes" id="UP001295794">
    <property type="component" value="Unassembled WGS sequence"/>
</dbReference>
<feature type="domain" description="HTH CENPB-type" evidence="3">
    <location>
        <begin position="123"/>
        <end position="196"/>
    </location>
</feature>